<keyword evidence="1" id="KW-0732">Signal</keyword>
<keyword evidence="3" id="KW-1185">Reference proteome</keyword>
<protein>
    <submittedName>
        <fullName evidence="2">Oxidoreductase</fullName>
    </submittedName>
</protein>
<evidence type="ECO:0000313" key="2">
    <source>
        <dbReference type="EMBL" id="GGW26647.1"/>
    </source>
</evidence>
<dbReference type="EMBL" id="BMYQ01000002">
    <property type="protein sequence ID" value="GGW26647.1"/>
    <property type="molecule type" value="Genomic_DNA"/>
</dbReference>
<dbReference type="Proteomes" id="UP000628984">
    <property type="component" value="Unassembled WGS sequence"/>
</dbReference>
<sequence>MRAIWGAAVARVLGALCVLIALGAVPAQAVDAEILLRLRGPDGKEVVQTREMLDALPEVRIRTSTIWTEGEIEFSGPALLTVLKEVGITSGRVRLAALNDYVIELNVADMTDDYPILAIRRDGKSFGVRDNGPIWVIYPYDAGAMFATERIYASSVWQLVRIEAVAP</sequence>
<proteinExistence type="predicted"/>
<comment type="caution">
    <text evidence="2">The sequence shown here is derived from an EMBL/GenBank/DDBJ whole genome shotgun (WGS) entry which is preliminary data.</text>
</comment>
<evidence type="ECO:0000256" key="1">
    <source>
        <dbReference type="SAM" id="SignalP"/>
    </source>
</evidence>
<reference evidence="2" key="1">
    <citation type="journal article" date="2014" name="Int. J. Syst. Evol. Microbiol.">
        <title>Complete genome sequence of Corynebacterium casei LMG S-19264T (=DSM 44701T), isolated from a smear-ripened cheese.</title>
        <authorList>
            <consortium name="US DOE Joint Genome Institute (JGI-PGF)"/>
            <person name="Walter F."/>
            <person name="Albersmeier A."/>
            <person name="Kalinowski J."/>
            <person name="Ruckert C."/>
        </authorList>
    </citation>
    <scope>NUCLEOTIDE SEQUENCE</scope>
    <source>
        <strain evidence="2">KCTC 23714</strain>
    </source>
</reference>
<dbReference type="InterPro" id="IPR036374">
    <property type="entry name" value="OxRdtase_Mopterin-bd_sf"/>
</dbReference>
<dbReference type="RefSeq" id="WP_189633092.1">
    <property type="nucleotide sequence ID" value="NZ_BMYQ01000002.1"/>
</dbReference>
<feature type="chain" id="PRO_5036676530" evidence="1">
    <location>
        <begin position="30"/>
        <end position="167"/>
    </location>
</feature>
<gene>
    <name evidence="2" type="ORF">GCM10011452_13740</name>
</gene>
<reference evidence="2" key="2">
    <citation type="submission" date="2020-09" db="EMBL/GenBank/DDBJ databases">
        <authorList>
            <person name="Sun Q."/>
            <person name="Kim S."/>
        </authorList>
    </citation>
    <scope>NUCLEOTIDE SEQUENCE</scope>
    <source>
        <strain evidence="2">KCTC 23714</strain>
    </source>
</reference>
<dbReference type="AlphaFoldDB" id="A0A918IR64"/>
<organism evidence="2 3">
    <name type="scientific">Gemmobacter lanyuensis</name>
    <dbReference type="NCBI Taxonomy" id="1054497"/>
    <lineage>
        <taxon>Bacteria</taxon>
        <taxon>Pseudomonadati</taxon>
        <taxon>Pseudomonadota</taxon>
        <taxon>Alphaproteobacteria</taxon>
        <taxon>Rhodobacterales</taxon>
        <taxon>Paracoccaceae</taxon>
        <taxon>Gemmobacter</taxon>
    </lineage>
</organism>
<accession>A0A918IR64</accession>
<evidence type="ECO:0000313" key="3">
    <source>
        <dbReference type="Proteomes" id="UP000628984"/>
    </source>
</evidence>
<dbReference type="SUPFAM" id="SSF56524">
    <property type="entry name" value="Oxidoreductase molybdopterin-binding domain"/>
    <property type="match status" value="1"/>
</dbReference>
<name>A0A918IR64_9RHOB</name>
<feature type="signal peptide" evidence="1">
    <location>
        <begin position="1"/>
        <end position="29"/>
    </location>
</feature>